<evidence type="ECO:0000256" key="1">
    <source>
        <dbReference type="ARBA" id="ARBA00005790"/>
    </source>
</evidence>
<dbReference type="Gene3D" id="3.40.50.300">
    <property type="entry name" value="P-loop containing nucleotide triphosphate hydrolases"/>
    <property type="match status" value="1"/>
</dbReference>
<dbReference type="PROSITE" id="PS50052">
    <property type="entry name" value="GUANYLATE_KINASE_2"/>
    <property type="match status" value="1"/>
</dbReference>
<dbReference type="EC" id="2.7.4.8" evidence="2"/>
<evidence type="ECO:0000313" key="9">
    <source>
        <dbReference type="Proteomes" id="UP001295423"/>
    </source>
</evidence>
<comment type="caution">
    <text evidence="8">The sequence shown here is derived from an EMBL/GenBank/DDBJ whole genome shotgun (WGS) entry which is preliminary data.</text>
</comment>
<keyword evidence="5" id="KW-0418">Kinase</keyword>
<dbReference type="SMART" id="SM00072">
    <property type="entry name" value="GuKc"/>
    <property type="match status" value="1"/>
</dbReference>
<dbReference type="InterPro" id="IPR008144">
    <property type="entry name" value="Guanylate_kin-like_dom"/>
</dbReference>
<protein>
    <recommendedName>
        <fullName evidence="2">guanylate kinase</fullName>
        <ecNumber evidence="2">2.7.4.8</ecNumber>
    </recommendedName>
</protein>
<dbReference type="PANTHER" id="PTHR23117">
    <property type="entry name" value="GUANYLATE KINASE-RELATED"/>
    <property type="match status" value="1"/>
</dbReference>
<dbReference type="Pfam" id="PF00625">
    <property type="entry name" value="Guanylate_kin"/>
    <property type="match status" value="1"/>
</dbReference>
<dbReference type="GO" id="GO:0005524">
    <property type="term" value="F:ATP binding"/>
    <property type="evidence" value="ECO:0007669"/>
    <property type="project" value="UniProtKB-KW"/>
</dbReference>
<name>A0AAD2FAJ3_9STRA</name>
<gene>
    <name evidence="8" type="ORF">CYCCA115_LOCUS150</name>
</gene>
<dbReference type="PANTHER" id="PTHR23117:SF13">
    <property type="entry name" value="GUANYLATE KINASE"/>
    <property type="match status" value="1"/>
</dbReference>
<dbReference type="CDD" id="cd00071">
    <property type="entry name" value="GMPK"/>
    <property type="match status" value="1"/>
</dbReference>
<organism evidence="8 9">
    <name type="scientific">Cylindrotheca closterium</name>
    <dbReference type="NCBI Taxonomy" id="2856"/>
    <lineage>
        <taxon>Eukaryota</taxon>
        <taxon>Sar</taxon>
        <taxon>Stramenopiles</taxon>
        <taxon>Ochrophyta</taxon>
        <taxon>Bacillariophyta</taxon>
        <taxon>Bacillariophyceae</taxon>
        <taxon>Bacillariophycidae</taxon>
        <taxon>Bacillariales</taxon>
        <taxon>Bacillariaceae</taxon>
        <taxon>Cylindrotheca</taxon>
    </lineage>
</organism>
<dbReference type="GO" id="GO:0005829">
    <property type="term" value="C:cytosol"/>
    <property type="evidence" value="ECO:0007669"/>
    <property type="project" value="TreeGrafter"/>
</dbReference>
<evidence type="ECO:0000256" key="3">
    <source>
        <dbReference type="ARBA" id="ARBA00022679"/>
    </source>
</evidence>
<keyword evidence="3" id="KW-0808">Transferase</keyword>
<dbReference type="InterPro" id="IPR027417">
    <property type="entry name" value="P-loop_NTPase"/>
</dbReference>
<comment type="similarity">
    <text evidence="1">Belongs to the guanylate kinase family.</text>
</comment>
<proteinExistence type="inferred from homology"/>
<dbReference type="FunFam" id="3.40.50.300:FF:000776">
    <property type="entry name" value="Guanylate kinase 2"/>
    <property type="match status" value="1"/>
</dbReference>
<evidence type="ECO:0000256" key="4">
    <source>
        <dbReference type="ARBA" id="ARBA00022741"/>
    </source>
</evidence>
<dbReference type="PROSITE" id="PS00856">
    <property type="entry name" value="GUANYLATE_KINASE_1"/>
    <property type="match status" value="1"/>
</dbReference>
<evidence type="ECO:0000256" key="6">
    <source>
        <dbReference type="ARBA" id="ARBA00022840"/>
    </source>
</evidence>
<dbReference type="GO" id="GO:0004385">
    <property type="term" value="F:GMP kinase activity"/>
    <property type="evidence" value="ECO:0007669"/>
    <property type="project" value="UniProtKB-EC"/>
</dbReference>
<dbReference type="SUPFAM" id="SSF52540">
    <property type="entry name" value="P-loop containing nucleoside triphosphate hydrolases"/>
    <property type="match status" value="1"/>
</dbReference>
<dbReference type="EMBL" id="CAKOGP040000001">
    <property type="protein sequence ID" value="CAJ1894519.1"/>
    <property type="molecule type" value="Genomic_DNA"/>
</dbReference>
<evidence type="ECO:0000259" key="7">
    <source>
        <dbReference type="PROSITE" id="PS50052"/>
    </source>
</evidence>
<feature type="domain" description="Guanylate kinase-like" evidence="7">
    <location>
        <begin position="48"/>
        <end position="235"/>
    </location>
</feature>
<keyword evidence="4" id="KW-0547">Nucleotide-binding</keyword>
<dbReference type="InterPro" id="IPR017665">
    <property type="entry name" value="Guanylate_kinase"/>
</dbReference>
<dbReference type="AlphaFoldDB" id="A0AAD2FAJ3"/>
<evidence type="ECO:0000313" key="8">
    <source>
        <dbReference type="EMBL" id="CAJ1894519.1"/>
    </source>
</evidence>
<dbReference type="InterPro" id="IPR008145">
    <property type="entry name" value="GK/Ca_channel_bsu"/>
</dbReference>
<dbReference type="FunFam" id="3.30.63.10:FF:000002">
    <property type="entry name" value="Guanylate kinase 1"/>
    <property type="match status" value="1"/>
</dbReference>
<dbReference type="NCBIfam" id="TIGR03263">
    <property type="entry name" value="guanyl_kin"/>
    <property type="match status" value="1"/>
</dbReference>
<reference evidence="8" key="1">
    <citation type="submission" date="2023-08" db="EMBL/GenBank/DDBJ databases">
        <authorList>
            <person name="Audoor S."/>
            <person name="Bilcke G."/>
        </authorList>
    </citation>
    <scope>NUCLEOTIDE SEQUENCE</scope>
</reference>
<dbReference type="InterPro" id="IPR020590">
    <property type="entry name" value="Guanylate_kinase_CS"/>
</dbReference>
<evidence type="ECO:0000256" key="2">
    <source>
        <dbReference type="ARBA" id="ARBA00012961"/>
    </source>
</evidence>
<sequence length="240" mass="26877">MVLYATFCRGFSRPNSSHRRIAGNPLRMVLADFFSTSIVTRNDENQVLDPLIVCGPSGVGKGTIIAKFMEEMGGRDQFGFTVSHTTRQPREGEVNGVHYHFVDIEDMKQQIQQGAFLEFAEVHGNFYGTSLQSLRDVQDQGKRCLLDIDVEGVRSVKNIASEMLLEPKYLFIAPPSFDALKERLVGRGTETPESLSRRTANAKAELEYGTPQNFDSIVVNNDLDVACQDFAEAVRKMYDL</sequence>
<accession>A0AAD2FAJ3</accession>
<evidence type="ECO:0000256" key="5">
    <source>
        <dbReference type="ARBA" id="ARBA00022777"/>
    </source>
</evidence>
<dbReference type="Proteomes" id="UP001295423">
    <property type="component" value="Unassembled WGS sequence"/>
</dbReference>
<keyword evidence="6" id="KW-0067">ATP-binding</keyword>
<keyword evidence="9" id="KW-1185">Reference proteome</keyword>